<dbReference type="EMBL" id="KE162935">
    <property type="protein sequence ID" value="EPQ10034.1"/>
    <property type="molecule type" value="Genomic_DNA"/>
</dbReference>
<accession>S7MZK6</accession>
<reference evidence="2 3" key="1">
    <citation type="journal article" date="2013" name="Nat. Commun.">
        <title>Genome analysis reveals insights into physiology and longevity of the Brandt's bat Myotis brandtii.</title>
        <authorList>
            <person name="Seim I."/>
            <person name="Fang X."/>
            <person name="Xiong Z."/>
            <person name="Lobanov A.V."/>
            <person name="Huang Z."/>
            <person name="Ma S."/>
            <person name="Feng Y."/>
            <person name="Turanov A.A."/>
            <person name="Zhu Y."/>
            <person name="Lenz T.L."/>
            <person name="Gerashchenko M.V."/>
            <person name="Fan D."/>
            <person name="Hee Yim S."/>
            <person name="Yao X."/>
            <person name="Jordan D."/>
            <person name="Xiong Y."/>
            <person name="Ma Y."/>
            <person name="Lyapunov A.N."/>
            <person name="Chen G."/>
            <person name="Kulakova O.I."/>
            <person name="Sun Y."/>
            <person name="Lee S.G."/>
            <person name="Bronson R.T."/>
            <person name="Moskalev A.A."/>
            <person name="Sunyaev S.R."/>
            <person name="Zhang G."/>
            <person name="Krogh A."/>
            <person name="Wang J."/>
            <person name="Gladyshev V.N."/>
        </authorList>
    </citation>
    <scope>NUCLEOTIDE SEQUENCE [LARGE SCALE GENOMIC DNA]</scope>
</reference>
<feature type="region of interest" description="Disordered" evidence="1">
    <location>
        <begin position="22"/>
        <end position="83"/>
    </location>
</feature>
<dbReference type="Proteomes" id="UP000052978">
    <property type="component" value="Unassembled WGS sequence"/>
</dbReference>
<name>S7MZK6_MYOBR</name>
<evidence type="ECO:0000256" key="1">
    <source>
        <dbReference type="SAM" id="MobiDB-lite"/>
    </source>
</evidence>
<evidence type="ECO:0000313" key="3">
    <source>
        <dbReference type="Proteomes" id="UP000052978"/>
    </source>
</evidence>
<protein>
    <submittedName>
        <fullName evidence="2">Uncharacterized protein</fullName>
    </submittedName>
</protein>
<feature type="compositionally biased region" description="Polar residues" evidence="1">
    <location>
        <begin position="49"/>
        <end position="60"/>
    </location>
</feature>
<feature type="compositionally biased region" description="Pro residues" evidence="1">
    <location>
        <begin position="33"/>
        <end position="48"/>
    </location>
</feature>
<dbReference type="AlphaFoldDB" id="S7MZK6"/>
<evidence type="ECO:0000313" key="2">
    <source>
        <dbReference type="EMBL" id="EPQ10034.1"/>
    </source>
</evidence>
<keyword evidence="3" id="KW-1185">Reference proteome</keyword>
<proteinExistence type="predicted"/>
<sequence length="126" mass="13838">MATALRRFPICSSICRWSAHAQPQLAATRVPNRPQPSPTDPNSPPRSPTVPNRHQPSRWSPTVARPPSLLGRHRCGQEGGGELSLRTVKLESFSGPGLEPRSLMWHSKVMATNGMLQGLSSIRDRV</sequence>
<gene>
    <name evidence="2" type="ORF">D623_10026578</name>
</gene>
<organism evidence="2 3">
    <name type="scientific">Myotis brandtii</name>
    <name type="common">Brandt's bat</name>
    <dbReference type="NCBI Taxonomy" id="109478"/>
    <lineage>
        <taxon>Eukaryota</taxon>
        <taxon>Metazoa</taxon>
        <taxon>Chordata</taxon>
        <taxon>Craniata</taxon>
        <taxon>Vertebrata</taxon>
        <taxon>Euteleostomi</taxon>
        <taxon>Mammalia</taxon>
        <taxon>Eutheria</taxon>
        <taxon>Laurasiatheria</taxon>
        <taxon>Chiroptera</taxon>
        <taxon>Yangochiroptera</taxon>
        <taxon>Vespertilionidae</taxon>
        <taxon>Myotis</taxon>
    </lineage>
</organism>